<gene>
    <name evidence="7" type="ORF">T440DRAFT_458411</name>
</gene>
<evidence type="ECO:0000256" key="3">
    <source>
        <dbReference type="ARBA" id="ARBA00022964"/>
    </source>
</evidence>
<evidence type="ECO:0000313" key="8">
    <source>
        <dbReference type="Proteomes" id="UP000799423"/>
    </source>
</evidence>
<evidence type="ECO:0000313" key="7">
    <source>
        <dbReference type="EMBL" id="KAF2846422.1"/>
    </source>
</evidence>
<dbReference type="EMBL" id="MU006335">
    <property type="protein sequence ID" value="KAF2846422.1"/>
    <property type="molecule type" value="Genomic_DNA"/>
</dbReference>
<sequence length="331" mass="36851">MDHVQTRRDINGGGTDFKTFSVTELHPTFGAEIEGVNFPNPSEEQFKELLQAMAKYGFCVFRNTGMDDTAHVEFSRKLGDLDDIRPYMTNGRKLRYQYYELFDAGNVDDDSNIIDPNSPKAQYQKGNALWHVDSSFNPRRASYSVLLAHKLPPPGHGGTTDFSDSRTAFDDLSLALKTKLLQNDYTAAHSLAHSRKLAAPAFFADIELDDAAMNVHRIAQLHEPSGRMNLYVAAHAHHIVGLEKGESDELLSTLLKHATQDKYQVSVAWEGVGDMVIWDNTAVLHRAGEGTYAGKFVRDLRRTTVHDAGSTAWGLNERDGARRPGFEIAGK</sequence>
<protein>
    <submittedName>
        <fullName evidence="7">Alpha-ketoglutarate-dependent 2,4-dichlorophenoxyacetate dioxygenase</fullName>
    </submittedName>
</protein>
<reference evidence="7" key="1">
    <citation type="submission" date="2020-01" db="EMBL/GenBank/DDBJ databases">
        <authorList>
            <consortium name="DOE Joint Genome Institute"/>
            <person name="Haridas S."/>
            <person name="Albert R."/>
            <person name="Binder M."/>
            <person name="Bloem J."/>
            <person name="Labutti K."/>
            <person name="Salamov A."/>
            <person name="Andreopoulos B."/>
            <person name="Baker S.E."/>
            <person name="Barry K."/>
            <person name="Bills G."/>
            <person name="Bluhm B.H."/>
            <person name="Cannon C."/>
            <person name="Castanera R."/>
            <person name="Culley D.E."/>
            <person name="Daum C."/>
            <person name="Ezra D."/>
            <person name="Gonzalez J.B."/>
            <person name="Henrissat B."/>
            <person name="Kuo A."/>
            <person name="Liang C."/>
            <person name="Lipzen A."/>
            <person name="Lutzoni F."/>
            <person name="Magnuson J."/>
            <person name="Mondo S."/>
            <person name="Nolan M."/>
            <person name="Ohm R."/>
            <person name="Pangilinan J."/>
            <person name="Park H.-J."/>
            <person name="Ramirez L."/>
            <person name="Alfaro M."/>
            <person name="Sun H."/>
            <person name="Tritt A."/>
            <person name="Yoshinaga Y."/>
            <person name="Zwiers L.-H."/>
            <person name="Turgeon B.G."/>
            <person name="Goodwin S.B."/>
            <person name="Spatafora J.W."/>
            <person name="Crous P.W."/>
            <person name="Grigoriev I.V."/>
        </authorList>
    </citation>
    <scope>NUCLEOTIDE SEQUENCE</scope>
    <source>
        <strain evidence="7">IPT5</strain>
    </source>
</reference>
<evidence type="ECO:0000256" key="5">
    <source>
        <dbReference type="ARBA" id="ARBA00023004"/>
    </source>
</evidence>
<keyword evidence="3 7" id="KW-0223">Dioxygenase</keyword>
<keyword evidence="8" id="KW-1185">Reference proteome</keyword>
<dbReference type="InterPro" id="IPR051178">
    <property type="entry name" value="TfdA_dioxygenase"/>
</dbReference>
<dbReference type="GO" id="GO:0046872">
    <property type="term" value="F:metal ion binding"/>
    <property type="evidence" value="ECO:0007669"/>
    <property type="project" value="UniProtKB-KW"/>
</dbReference>
<keyword evidence="5" id="KW-0408">Iron</keyword>
<evidence type="ECO:0000256" key="2">
    <source>
        <dbReference type="ARBA" id="ARBA00022723"/>
    </source>
</evidence>
<dbReference type="InterPro" id="IPR003819">
    <property type="entry name" value="TauD/TfdA-like"/>
</dbReference>
<dbReference type="AlphaFoldDB" id="A0A6A7ATN2"/>
<dbReference type="Pfam" id="PF02668">
    <property type="entry name" value="TauD"/>
    <property type="match status" value="1"/>
</dbReference>
<evidence type="ECO:0000256" key="1">
    <source>
        <dbReference type="ARBA" id="ARBA00005896"/>
    </source>
</evidence>
<dbReference type="Gene3D" id="3.60.130.10">
    <property type="entry name" value="Clavaminate synthase-like"/>
    <property type="match status" value="1"/>
</dbReference>
<dbReference type="SUPFAM" id="SSF51197">
    <property type="entry name" value="Clavaminate synthase-like"/>
    <property type="match status" value="1"/>
</dbReference>
<dbReference type="PANTHER" id="PTHR43779">
    <property type="entry name" value="DIOXYGENASE RV0097-RELATED"/>
    <property type="match status" value="1"/>
</dbReference>
<proteinExistence type="inferred from homology"/>
<comment type="similarity">
    <text evidence="1">Belongs to the TfdA dioxygenase family.</text>
</comment>
<dbReference type="Proteomes" id="UP000799423">
    <property type="component" value="Unassembled WGS sequence"/>
</dbReference>
<evidence type="ECO:0000259" key="6">
    <source>
        <dbReference type="Pfam" id="PF02668"/>
    </source>
</evidence>
<dbReference type="InterPro" id="IPR042098">
    <property type="entry name" value="TauD-like_sf"/>
</dbReference>
<feature type="domain" description="TauD/TfdA-like" evidence="6">
    <location>
        <begin position="22"/>
        <end position="304"/>
    </location>
</feature>
<organism evidence="7 8">
    <name type="scientific">Plenodomus tracheiphilus IPT5</name>
    <dbReference type="NCBI Taxonomy" id="1408161"/>
    <lineage>
        <taxon>Eukaryota</taxon>
        <taxon>Fungi</taxon>
        <taxon>Dikarya</taxon>
        <taxon>Ascomycota</taxon>
        <taxon>Pezizomycotina</taxon>
        <taxon>Dothideomycetes</taxon>
        <taxon>Pleosporomycetidae</taxon>
        <taxon>Pleosporales</taxon>
        <taxon>Pleosporineae</taxon>
        <taxon>Leptosphaeriaceae</taxon>
        <taxon>Plenodomus</taxon>
    </lineage>
</organism>
<keyword evidence="2" id="KW-0479">Metal-binding</keyword>
<dbReference type="GO" id="GO:0051213">
    <property type="term" value="F:dioxygenase activity"/>
    <property type="evidence" value="ECO:0007669"/>
    <property type="project" value="UniProtKB-KW"/>
</dbReference>
<accession>A0A6A7ATN2</accession>
<dbReference type="PANTHER" id="PTHR43779:SF3">
    <property type="entry name" value="(3R)-3-[(CARBOXYMETHYL)AMINO]FATTY ACID OXYGENASE_DECARBOXYLASE"/>
    <property type="match status" value="1"/>
</dbReference>
<keyword evidence="4" id="KW-0560">Oxidoreductase</keyword>
<evidence type="ECO:0000256" key="4">
    <source>
        <dbReference type="ARBA" id="ARBA00023002"/>
    </source>
</evidence>
<dbReference type="OrthoDB" id="5818554at2759"/>
<name>A0A6A7ATN2_9PLEO</name>